<reference evidence="2" key="1">
    <citation type="submission" date="2018-05" db="EMBL/GenBank/DDBJ databases">
        <authorList>
            <person name="Lanie J.A."/>
            <person name="Ng W.-L."/>
            <person name="Kazmierczak K.M."/>
            <person name="Andrzejewski T.M."/>
            <person name="Davidsen T.M."/>
            <person name="Wayne K.J."/>
            <person name="Tettelin H."/>
            <person name="Glass J.I."/>
            <person name="Rusch D."/>
            <person name="Podicherti R."/>
            <person name="Tsui H.-C.T."/>
            <person name="Winkler M.E."/>
        </authorList>
    </citation>
    <scope>NUCLEOTIDE SEQUENCE</scope>
</reference>
<dbReference type="InterPro" id="IPR000253">
    <property type="entry name" value="FHA_dom"/>
</dbReference>
<dbReference type="SUPFAM" id="SSF49879">
    <property type="entry name" value="SMAD/FHA domain"/>
    <property type="match status" value="1"/>
</dbReference>
<evidence type="ECO:0000313" key="2">
    <source>
        <dbReference type="EMBL" id="SVC70691.1"/>
    </source>
</evidence>
<dbReference type="AlphaFoldDB" id="A0A382PFK1"/>
<dbReference type="Gene3D" id="2.60.200.20">
    <property type="match status" value="1"/>
</dbReference>
<sequence length="82" mass="9017">SRGILKRFGDGSQFLSDPQFTLDQNKGIWMVVPNPESKHETILNGKAITSVQTLKDGDVLGVGSEAKNVNKLPLKVRIKRLS</sequence>
<evidence type="ECO:0000259" key="1">
    <source>
        <dbReference type="Pfam" id="PF00498"/>
    </source>
</evidence>
<dbReference type="EMBL" id="UINC01106199">
    <property type="protein sequence ID" value="SVC70691.1"/>
    <property type="molecule type" value="Genomic_DNA"/>
</dbReference>
<accession>A0A382PFK1</accession>
<organism evidence="2">
    <name type="scientific">marine metagenome</name>
    <dbReference type="NCBI Taxonomy" id="408172"/>
    <lineage>
        <taxon>unclassified sequences</taxon>
        <taxon>metagenomes</taxon>
        <taxon>ecological metagenomes</taxon>
    </lineage>
</organism>
<name>A0A382PFK1_9ZZZZ</name>
<proteinExistence type="predicted"/>
<feature type="non-terminal residue" evidence="2">
    <location>
        <position position="1"/>
    </location>
</feature>
<protein>
    <recommendedName>
        <fullName evidence="1">FHA domain-containing protein</fullName>
    </recommendedName>
</protein>
<feature type="domain" description="FHA" evidence="1">
    <location>
        <begin position="13"/>
        <end position="63"/>
    </location>
</feature>
<dbReference type="Pfam" id="PF00498">
    <property type="entry name" value="FHA"/>
    <property type="match status" value="1"/>
</dbReference>
<gene>
    <name evidence="2" type="ORF">METZ01_LOCUS323545</name>
</gene>
<dbReference type="InterPro" id="IPR008984">
    <property type="entry name" value="SMAD_FHA_dom_sf"/>
</dbReference>